<name>A0A1Q4P013_SERMA</name>
<reference evidence="1 2" key="1">
    <citation type="submission" date="2016-09" db="EMBL/GenBank/DDBJ databases">
        <title>Serratia marcescens MSU-97 and epiphytic antimycotic-producing bacteria.</title>
        <authorList>
            <person name="Matilla M.A."/>
        </authorList>
    </citation>
    <scope>NUCLEOTIDE SEQUENCE [LARGE SCALE GENOMIC DNA]</scope>
    <source>
        <strain evidence="1 2">MSU-97</strain>
    </source>
</reference>
<organism evidence="1 2">
    <name type="scientific">Serratia marcescens</name>
    <dbReference type="NCBI Taxonomy" id="615"/>
    <lineage>
        <taxon>Bacteria</taxon>
        <taxon>Pseudomonadati</taxon>
        <taxon>Pseudomonadota</taxon>
        <taxon>Gammaproteobacteria</taxon>
        <taxon>Enterobacterales</taxon>
        <taxon>Yersiniaceae</taxon>
        <taxon>Serratia</taxon>
    </lineage>
</organism>
<comment type="caution">
    <text evidence="1">The sequence shown here is derived from an EMBL/GenBank/DDBJ whole genome shotgun (WGS) entry which is preliminary data.</text>
</comment>
<dbReference type="EMBL" id="MJAO01000010">
    <property type="protein sequence ID" value="OKB66485.1"/>
    <property type="molecule type" value="Genomic_DNA"/>
</dbReference>
<dbReference type="AlphaFoldDB" id="A0A1Q4P013"/>
<sequence>MADKLRLLTLFPMMSFSTRLSEIVAAAHIFGGTSGFNKLQNGDDRVLFTYGDLLRGHNQYVGRSLKIYGPFKWNTS</sequence>
<gene>
    <name evidence="1" type="ORF">BHU62_11435</name>
</gene>
<evidence type="ECO:0000313" key="1">
    <source>
        <dbReference type="EMBL" id="OKB66485.1"/>
    </source>
</evidence>
<accession>A0A1Q4P013</accession>
<dbReference type="Proteomes" id="UP000185770">
    <property type="component" value="Unassembled WGS sequence"/>
</dbReference>
<proteinExistence type="predicted"/>
<protein>
    <submittedName>
        <fullName evidence="1">Uncharacterized protein</fullName>
    </submittedName>
</protein>
<evidence type="ECO:0000313" key="2">
    <source>
        <dbReference type="Proteomes" id="UP000185770"/>
    </source>
</evidence>